<evidence type="ECO:0000313" key="1">
    <source>
        <dbReference type="EMBL" id="KAI8655143.1"/>
    </source>
</evidence>
<sequence length="844" mass="97095">MDDMQEKCGCRKPDITIFEICRSCGNPVNFEELRQQAIDTYDRDGRPIEDPNLPRRHLLIGNPRNSLRVLHLDDDASPILSGTFERASITHLPSYEAVSYCWGGDDGDYTKSEFIIIGGSLFPITKNCAAVLHKIRKTNSKRVIWIDSLCINQNDVKERSVQVRQMGQIFSGAQKVHIYLGNNVNNMTASKAFYVLNSMQNLHEFSMKLRNRAESVKALFTQTYFSRMWIIQEVLLAKSAALHWGTATIPWQTLSEGHLEEFKKSGIDSCIPEWMRIRATVNNFRNSETLGELLFSAMGSTASNDRDKVYGTYGLLFDAEEEGLTVDYSLSVVQVFTNMAAHLIKKHNALRAVLRHANHDAPLIDGEQLPSWVPDFRSRSVPKEVSISRGGLKDLEADSRITFEESIPSCGANELCLRGHRLTMPGLQRDSLTEYSTTRTRKPRVEIRAKFQVAFDPEDHTVFWMPDGALLQLKRHPTREDAYTFLGGCVIKHASTLPSFIFHYRDLSDAMYGLKLPALKSLWKLCMNLDCISHHDRIRLRLGSLKLPDTSMGWEKAEHVLNAYDFVNLLDRNRTPLEPDAQQMLHFLRFCQSDDTWEVLEKPNIGLKSRAWYSIQDISDLCLAWLQCYETAEYLIEQSSKITHEDSTLTSRLRSKFLNHLKVWEKTTEALSKALRWTEGSTWPFKTPPRFHKWDCDEDSKDTPDEDGKDTLRKKRRAEMILWPHQKPSRFKMRGRDEGKKAEDSSYGEEMRLRSIIRNNFSGVRLRFDLPVTATRPRDKRVEYVLEPWGEKWAGTIRSIPYLLTVGEHLDSIRSVGSRVKYSKQDDSTWKNLEVRLAETITLL</sequence>
<proteinExistence type="predicted"/>
<evidence type="ECO:0000313" key="2">
    <source>
        <dbReference type="Proteomes" id="UP001065298"/>
    </source>
</evidence>
<reference evidence="1" key="1">
    <citation type="submission" date="2022-06" db="EMBL/GenBank/DDBJ databases">
        <title>Fusarium solani species complex genomes reveal bases of compartmentalisation and animal pathogenesis.</title>
        <authorList>
            <person name="Tsai I.J."/>
        </authorList>
    </citation>
    <scope>NUCLEOTIDE SEQUENCE</scope>
    <source>
        <strain evidence="1">Fu6.1</strain>
    </source>
</reference>
<name>A0ACC0QJL2_9HYPO</name>
<gene>
    <name evidence="1" type="ORF">NCS57_01262400</name>
</gene>
<protein>
    <submittedName>
        <fullName evidence="1">HET domain-containing protein</fullName>
    </submittedName>
</protein>
<organism evidence="1 2">
    <name type="scientific">Fusarium keratoplasticum</name>
    <dbReference type="NCBI Taxonomy" id="1328300"/>
    <lineage>
        <taxon>Eukaryota</taxon>
        <taxon>Fungi</taxon>
        <taxon>Dikarya</taxon>
        <taxon>Ascomycota</taxon>
        <taxon>Pezizomycotina</taxon>
        <taxon>Sordariomycetes</taxon>
        <taxon>Hypocreomycetidae</taxon>
        <taxon>Hypocreales</taxon>
        <taxon>Nectriaceae</taxon>
        <taxon>Fusarium</taxon>
        <taxon>Fusarium solani species complex</taxon>
    </lineage>
</organism>
<accession>A0ACC0QJL2</accession>
<keyword evidence="2" id="KW-1185">Reference proteome</keyword>
<dbReference type="Proteomes" id="UP001065298">
    <property type="component" value="Chromosome 10"/>
</dbReference>
<comment type="caution">
    <text evidence="1">The sequence shown here is derived from an EMBL/GenBank/DDBJ whole genome shotgun (WGS) entry which is preliminary data.</text>
</comment>
<dbReference type="EMBL" id="CM046512">
    <property type="protein sequence ID" value="KAI8655143.1"/>
    <property type="molecule type" value="Genomic_DNA"/>
</dbReference>